<dbReference type="Proteomes" id="UP001055439">
    <property type="component" value="Chromosome 10"/>
</dbReference>
<gene>
    <name evidence="1" type="ORF">MUK42_02258</name>
</gene>
<keyword evidence="2" id="KW-1185">Reference proteome</keyword>
<dbReference type="EMBL" id="CP097503">
    <property type="protein sequence ID" value="URD77174.1"/>
    <property type="molecule type" value="Genomic_DNA"/>
</dbReference>
<evidence type="ECO:0000313" key="2">
    <source>
        <dbReference type="Proteomes" id="UP001055439"/>
    </source>
</evidence>
<dbReference type="AlphaFoldDB" id="A0A9E7JDN6"/>
<reference evidence="1" key="1">
    <citation type="submission" date="2022-05" db="EMBL/GenBank/DDBJ databases">
        <title>The Musa troglodytarum L. genome provides insights into the mechanism of non-climacteric behaviour and enrichment of carotenoids.</title>
        <authorList>
            <person name="Wang J."/>
        </authorList>
    </citation>
    <scope>NUCLEOTIDE SEQUENCE</scope>
    <source>
        <tissue evidence="1">Leaf</tissue>
    </source>
</reference>
<proteinExistence type="predicted"/>
<evidence type="ECO:0000313" key="1">
    <source>
        <dbReference type="EMBL" id="URD77174.1"/>
    </source>
</evidence>
<name>A0A9E7JDN6_9LILI</name>
<protein>
    <submittedName>
        <fullName evidence="1">Uncharacterized protein</fullName>
    </submittedName>
</protein>
<accession>A0A9E7JDN6</accession>
<sequence>MCPSSASMCTLVTPPTNYYRVESQLTGSTRTCPRPTTASLPLFSIITVFFWE</sequence>
<organism evidence="1 2">
    <name type="scientific">Musa troglodytarum</name>
    <name type="common">fe'i banana</name>
    <dbReference type="NCBI Taxonomy" id="320322"/>
    <lineage>
        <taxon>Eukaryota</taxon>
        <taxon>Viridiplantae</taxon>
        <taxon>Streptophyta</taxon>
        <taxon>Embryophyta</taxon>
        <taxon>Tracheophyta</taxon>
        <taxon>Spermatophyta</taxon>
        <taxon>Magnoliopsida</taxon>
        <taxon>Liliopsida</taxon>
        <taxon>Zingiberales</taxon>
        <taxon>Musaceae</taxon>
        <taxon>Musa</taxon>
    </lineage>
</organism>